<gene>
    <name evidence="1" type="ORF">BN869_000000569_1</name>
</gene>
<reference evidence="1" key="1">
    <citation type="submission" date="2015-01" db="EMBL/GenBank/DDBJ databases">
        <authorList>
            <person name="Durling Mikael"/>
        </authorList>
    </citation>
    <scope>NUCLEOTIDE SEQUENCE</scope>
</reference>
<dbReference type="AlphaFoldDB" id="A0A0B7JIN2"/>
<protein>
    <submittedName>
        <fullName evidence="1">Uncharacterized protein</fullName>
    </submittedName>
</protein>
<evidence type="ECO:0000313" key="1">
    <source>
        <dbReference type="EMBL" id="CEO44514.1"/>
    </source>
</evidence>
<proteinExistence type="predicted"/>
<sequence length="139" mass="15822">STSATHYSIQRQSSSFFIHFLIQAGSCNIFPVNLFPLPLCSIPFIPFHLPATHSHSQHVSQETLFQVLRLYIRHQKDRRAESQTPTYPNNLKLQLHASLGPRGLHGAIHSSLHRRQLLSSYNNTYSHKYAGSACTMLRN</sequence>
<accession>A0A0B7JIN2</accession>
<feature type="non-terminal residue" evidence="1">
    <location>
        <position position="1"/>
    </location>
</feature>
<name>A0A0B7JIN2_BIOOC</name>
<organism evidence="1">
    <name type="scientific">Bionectria ochroleuca</name>
    <name type="common">Gliocladium roseum</name>
    <dbReference type="NCBI Taxonomy" id="29856"/>
    <lineage>
        <taxon>Eukaryota</taxon>
        <taxon>Fungi</taxon>
        <taxon>Dikarya</taxon>
        <taxon>Ascomycota</taxon>
        <taxon>Pezizomycotina</taxon>
        <taxon>Sordariomycetes</taxon>
        <taxon>Hypocreomycetidae</taxon>
        <taxon>Hypocreales</taxon>
        <taxon>Bionectriaceae</taxon>
        <taxon>Clonostachys</taxon>
    </lineage>
</organism>
<dbReference type="EMBL" id="CDPU01000001">
    <property type="protein sequence ID" value="CEO44514.1"/>
    <property type="molecule type" value="Genomic_DNA"/>
</dbReference>